<evidence type="ECO:0000313" key="11">
    <source>
        <dbReference type="EMBL" id="TWH18340.1"/>
    </source>
</evidence>
<feature type="transmembrane region" description="Helical" evidence="10">
    <location>
        <begin position="99"/>
        <end position="121"/>
    </location>
</feature>
<sequence>MSLAQFVFFCGFAVVAMAIVAFGAVVVRGARRDDGGPFVTRALVRRLARPGRDRAELQRWAFYLHRISGLGLFAFLCLHVMDVGLYVVSREIYDEVHQVYGSVPMRVAEVGLLFGLLFHTANGLRLVAVDVADLGLTASTRVLYGVLGVSAVGTIAGAVFVLGPVFT</sequence>
<name>A0A660C469_9PSEU</name>
<feature type="transmembrane region" description="Helical" evidence="10">
    <location>
        <begin position="67"/>
        <end position="87"/>
    </location>
</feature>
<dbReference type="InterPro" id="IPR014314">
    <property type="entry name" value="Succ_DH_cytb556"/>
</dbReference>
<dbReference type="Gene3D" id="1.20.1300.10">
    <property type="entry name" value="Fumarate reductase/succinate dehydrogenase, transmembrane subunit"/>
    <property type="match status" value="1"/>
</dbReference>
<dbReference type="AlphaFoldDB" id="A0A660C469"/>
<evidence type="ECO:0000256" key="5">
    <source>
        <dbReference type="ARBA" id="ARBA00022692"/>
    </source>
</evidence>
<dbReference type="GO" id="GO:0009055">
    <property type="term" value="F:electron transfer activity"/>
    <property type="evidence" value="ECO:0007669"/>
    <property type="project" value="InterPro"/>
</dbReference>
<evidence type="ECO:0000256" key="8">
    <source>
        <dbReference type="ARBA" id="ARBA00023004"/>
    </source>
</evidence>
<keyword evidence="5 10" id="KW-0812">Transmembrane</keyword>
<dbReference type="RefSeq" id="WP_048807694.1">
    <property type="nucleotide sequence ID" value="NZ_JOIJ01000012.1"/>
</dbReference>
<evidence type="ECO:0000256" key="10">
    <source>
        <dbReference type="SAM" id="Phobius"/>
    </source>
</evidence>
<reference evidence="11 12" key="1">
    <citation type="submission" date="2019-07" db="EMBL/GenBank/DDBJ databases">
        <title>R&amp;d 2014.</title>
        <authorList>
            <person name="Klenk H.-P."/>
        </authorList>
    </citation>
    <scope>NUCLEOTIDE SEQUENCE [LARGE SCALE GENOMIC DNA]</scope>
    <source>
        <strain evidence="11 12">DSM 43194</strain>
    </source>
</reference>
<organism evidence="11 12">
    <name type="scientific">Prauserella rugosa</name>
    <dbReference type="NCBI Taxonomy" id="43354"/>
    <lineage>
        <taxon>Bacteria</taxon>
        <taxon>Bacillati</taxon>
        <taxon>Actinomycetota</taxon>
        <taxon>Actinomycetes</taxon>
        <taxon>Pseudonocardiales</taxon>
        <taxon>Pseudonocardiaceae</taxon>
        <taxon>Prauserella</taxon>
    </lineage>
</organism>
<evidence type="ECO:0000256" key="3">
    <source>
        <dbReference type="ARBA" id="ARBA00007244"/>
    </source>
</evidence>
<keyword evidence="8" id="KW-0408">Iron</keyword>
<keyword evidence="7 10" id="KW-1133">Transmembrane helix</keyword>
<evidence type="ECO:0000313" key="12">
    <source>
        <dbReference type="Proteomes" id="UP000317303"/>
    </source>
</evidence>
<keyword evidence="12" id="KW-1185">Reference proteome</keyword>
<keyword evidence="4" id="KW-0349">Heme</keyword>
<dbReference type="InterPro" id="IPR039023">
    <property type="entry name" value="SdhC_prok"/>
</dbReference>
<evidence type="ECO:0000256" key="6">
    <source>
        <dbReference type="ARBA" id="ARBA00022723"/>
    </source>
</evidence>
<evidence type="ECO:0000256" key="1">
    <source>
        <dbReference type="ARBA" id="ARBA00001971"/>
    </source>
</evidence>
<dbReference type="PANTHER" id="PTHR41910">
    <property type="entry name" value="SUCCINATE DEHYDROGENASE 2 MEMBRANE SUBUNIT SDHC"/>
    <property type="match status" value="1"/>
</dbReference>
<dbReference type="NCBIfam" id="TIGR02970">
    <property type="entry name" value="succ_dehyd_cytB"/>
    <property type="match status" value="1"/>
</dbReference>
<evidence type="ECO:0000256" key="4">
    <source>
        <dbReference type="ARBA" id="ARBA00022617"/>
    </source>
</evidence>
<keyword evidence="9 10" id="KW-0472">Membrane</keyword>
<dbReference type="OrthoDB" id="276905at2"/>
<dbReference type="InterPro" id="IPR000701">
    <property type="entry name" value="SuccDH_FuR_B_TM-su"/>
</dbReference>
<comment type="caution">
    <text evidence="11">The sequence shown here is derived from an EMBL/GenBank/DDBJ whole genome shotgun (WGS) entry which is preliminary data.</text>
</comment>
<comment type="subcellular location">
    <subcellularLocation>
        <location evidence="2">Membrane</location>
    </subcellularLocation>
</comment>
<comment type="cofactor">
    <cofactor evidence="1">
        <name>heme</name>
        <dbReference type="ChEBI" id="CHEBI:30413"/>
    </cofactor>
</comment>
<dbReference type="GO" id="GO:0046872">
    <property type="term" value="F:metal ion binding"/>
    <property type="evidence" value="ECO:0007669"/>
    <property type="project" value="UniProtKB-KW"/>
</dbReference>
<dbReference type="Pfam" id="PF01127">
    <property type="entry name" value="Sdh_cyt"/>
    <property type="match status" value="1"/>
</dbReference>
<protein>
    <submittedName>
        <fullName evidence="11">Succinate dehydrogenase subunit C</fullName>
    </submittedName>
</protein>
<evidence type="ECO:0000256" key="7">
    <source>
        <dbReference type="ARBA" id="ARBA00022989"/>
    </source>
</evidence>
<evidence type="ECO:0000256" key="2">
    <source>
        <dbReference type="ARBA" id="ARBA00004370"/>
    </source>
</evidence>
<gene>
    <name evidence="11" type="ORF">JD82_00156</name>
</gene>
<dbReference type="EMBL" id="VLJV01000001">
    <property type="protein sequence ID" value="TWH18340.1"/>
    <property type="molecule type" value="Genomic_DNA"/>
</dbReference>
<dbReference type="InterPro" id="IPR034804">
    <property type="entry name" value="SQR/QFR_C/D"/>
</dbReference>
<proteinExistence type="inferred from homology"/>
<dbReference type="Proteomes" id="UP000317303">
    <property type="component" value="Unassembled WGS sequence"/>
</dbReference>
<dbReference type="SUPFAM" id="SSF81343">
    <property type="entry name" value="Fumarate reductase respiratory complex transmembrane subunits"/>
    <property type="match status" value="1"/>
</dbReference>
<evidence type="ECO:0000256" key="9">
    <source>
        <dbReference type="ARBA" id="ARBA00023136"/>
    </source>
</evidence>
<keyword evidence="6" id="KW-0479">Metal-binding</keyword>
<dbReference type="GO" id="GO:0006099">
    <property type="term" value="P:tricarboxylic acid cycle"/>
    <property type="evidence" value="ECO:0007669"/>
    <property type="project" value="InterPro"/>
</dbReference>
<dbReference type="GO" id="GO:0016020">
    <property type="term" value="C:membrane"/>
    <property type="evidence" value="ECO:0007669"/>
    <property type="project" value="UniProtKB-SubCell"/>
</dbReference>
<feature type="transmembrane region" description="Helical" evidence="10">
    <location>
        <begin position="142"/>
        <end position="166"/>
    </location>
</feature>
<comment type="similarity">
    <text evidence="3">Belongs to the cytochrome b560 family.</text>
</comment>
<feature type="transmembrane region" description="Helical" evidence="10">
    <location>
        <begin position="6"/>
        <end position="27"/>
    </location>
</feature>
<dbReference type="PANTHER" id="PTHR41910:SF1">
    <property type="entry name" value="SUCCINATE DEHYDROGENASE HYDROPHOBIC MEMBRANE ANCHOR SUBUNIT"/>
    <property type="match status" value="1"/>
</dbReference>
<accession>A0A660C469</accession>